<sequence length="191" mass="21563">MLARELATFLGESEMSGEYAGRDEFAAALVYLRAGSRMDHTFSSIYSHIKSLEGCFKKSESVREYSLKFDTEFKLIWGWTYLAHPTLTGLFIGYGMALEPDTIFRQAAIPDADSAFICLGADDRRSIQAVRAAKDEPQKRWTFAEINDWVTVISFKPLHNFLADPEAFAPKMIAWIDEEAADVDAFVAKLR</sequence>
<dbReference type="Proteomes" id="UP000189796">
    <property type="component" value="Chromosome I"/>
</dbReference>
<gene>
    <name evidence="1" type="ORF">SAMN05443248_5322</name>
</gene>
<reference evidence="1 2" key="1">
    <citation type="submission" date="2016-11" db="EMBL/GenBank/DDBJ databases">
        <authorList>
            <person name="Jaros S."/>
            <person name="Januszkiewicz K."/>
            <person name="Wedrychowicz H."/>
        </authorList>
    </citation>
    <scope>NUCLEOTIDE SEQUENCE [LARGE SCALE GENOMIC DNA]</scope>
    <source>
        <strain evidence="1 2">GAS138</strain>
    </source>
</reference>
<dbReference type="EMBL" id="LT670817">
    <property type="protein sequence ID" value="SHH59067.1"/>
    <property type="molecule type" value="Genomic_DNA"/>
</dbReference>
<name>A0A1M5U7V3_9BRAD</name>
<evidence type="ECO:0000313" key="1">
    <source>
        <dbReference type="EMBL" id="SHH59067.1"/>
    </source>
</evidence>
<proteinExistence type="predicted"/>
<dbReference type="AlphaFoldDB" id="A0A1M5U7V3"/>
<evidence type="ECO:0000313" key="2">
    <source>
        <dbReference type="Proteomes" id="UP000189796"/>
    </source>
</evidence>
<organism evidence="1 2">
    <name type="scientific">Bradyrhizobium erythrophlei</name>
    <dbReference type="NCBI Taxonomy" id="1437360"/>
    <lineage>
        <taxon>Bacteria</taxon>
        <taxon>Pseudomonadati</taxon>
        <taxon>Pseudomonadota</taxon>
        <taxon>Alphaproteobacteria</taxon>
        <taxon>Hyphomicrobiales</taxon>
        <taxon>Nitrobacteraceae</taxon>
        <taxon>Bradyrhizobium</taxon>
    </lineage>
</organism>
<evidence type="ECO:0008006" key="3">
    <source>
        <dbReference type="Google" id="ProtNLM"/>
    </source>
</evidence>
<protein>
    <recommendedName>
        <fullName evidence="3">DUF4268 domain-containing protein</fullName>
    </recommendedName>
</protein>
<accession>A0A1M5U7V3</accession>